<dbReference type="Pfam" id="PF17405">
    <property type="entry name" value="Nrap_D4"/>
    <property type="match status" value="1"/>
</dbReference>
<evidence type="ECO:0000313" key="13">
    <source>
        <dbReference type="EMBL" id="ORY37100.1"/>
    </source>
</evidence>
<dbReference type="Pfam" id="PF17404">
    <property type="entry name" value="Nrap_D3"/>
    <property type="match status" value="1"/>
</dbReference>
<feature type="domain" description="Nrap protein" evidence="9">
    <location>
        <begin position="489"/>
        <end position="650"/>
    </location>
</feature>
<dbReference type="PANTHER" id="PTHR17972">
    <property type="entry name" value="NUCLEOLAR RNA-ASSOCIATED PROTEIN"/>
    <property type="match status" value="1"/>
</dbReference>
<evidence type="ECO:0000256" key="5">
    <source>
        <dbReference type="RuleBase" id="RU364032"/>
    </source>
</evidence>
<evidence type="ECO:0000259" key="7">
    <source>
        <dbReference type="Pfam" id="PF03813"/>
    </source>
</evidence>
<feature type="domain" description="Nrap protein" evidence="12">
    <location>
        <begin position="1053"/>
        <end position="1194"/>
    </location>
</feature>
<accession>A0A1Y2BQT7</accession>
<keyword evidence="5" id="KW-0687">Ribonucleoprotein</keyword>
<name>A0A1Y2BQT7_9FUNG</name>
<dbReference type="Pfam" id="PF17407">
    <property type="entry name" value="Nrap_D6"/>
    <property type="match status" value="1"/>
</dbReference>
<gene>
    <name evidence="13" type="ORF">BCR33DRAFT_663774</name>
</gene>
<keyword evidence="5" id="KW-0690">Ribosome biogenesis</keyword>
<dbReference type="OrthoDB" id="10251401at2759"/>
<organism evidence="13 14">
    <name type="scientific">Rhizoclosmatium globosum</name>
    <dbReference type="NCBI Taxonomy" id="329046"/>
    <lineage>
        <taxon>Eukaryota</taxon>
        <taxon>Fungi</taxon>
        <taxon>Fungi incertae sedis</taxon>
        <taxon>Chytridiomycota</taxon>
        <taxon>Chytridiomycota incertae sedis</taxon>
        <taxon>Chytridiomycetes</taxon>
        <taxon>Chytridiales</taxon>
        <taxon>Chytriomycetaceae</taxon>
        <taxon>Rhizoclosmatium</taxon>
    </lineage>
</organism>
<dbReference type="GO" id="GO:0034456">
    <property type="term" value="C:UTP-C complex"/>
    <property type="evidence" value="ECO:0007669"/>
    <property type="project" value="TreeGrafter"/>
</dbReference>
<dbReference type="InterPro" id="IPR035369">
    <property type="entry name" value="Nrap_D4"/>
</dbReference>
<dbReference type="InterPro" id="IPR005554">
    <property type="entry name" value="NOL6/Upt22"/>
</dbReference>
<evidence type="ECO:0000259" key="12">
    <source>
        <dbReference type="Pfam" id="PF17407"/>
    </source>
</evidence>
<dbReference type="GO" id="GO:0032040">
    <property type="term" value="C:small-subunit processome"/>
    <property type="evidence" value="ECO:0007669"/>
    <property type="project" value="TreeGrafter"/>
</dbReference>
<keyword evidence="4 5" id="KW-0539">Nucleus</keyword>
<reference evidence="13 14" key="1">
    <citation type="submission" date="2016-07" db="EMBL/GenBank/DDBJ databases">
        <title>Pervasive Adenine N6-methylation of Active Genes in Fungi.</title>
        <authorList>
            <consortium name="DOE Joint Genome Institute"/>
            <person name="Mondo S.J."/>
            <person name="Dannebaum R.O."/>
            <person name="Kuo R.C."/>
            <person name="Labutti K."/>
            <person name="Haridas S."/>
            <person name="Kuo A."/>
            <person name="Salamov A."/>
            <person name="Ahrendt S.R."/>
            <person name="Lipzen A."/>
            <person name="Sullivan W."/>
            <person name="Andreopoulos W.B."/>
            <person name="Clum A."/>
            <person name="Lindquist E."/>
            <person name="Daum C."/>
            <person name="Ramamoorthy G.K."/>
            <person name="Gryganskyi A."/>
            <person name="Culley D."/>
            <person name="Magnuson J.K."/>
            <person name="James T.Y."/>
            <person name="O'Malley M.A."/>
            <person name="Stajich J.E."/>
            <person name="Spatafora J.W."/>
            <person name="Visel A."/>
            <person name="Grigoriev I.V."/>
        </authorList>
    </citation>
    <scope>NUCLEOTIDE SEQUENCE [LARGE SCALE GENOMIC DNA]</scope>
    <source>
        <strain evidence="13 14">JEL800</strain>
    </source>
</reference>
<dbReference type="FunFam" id="1.10.1410.10:FF:000006">
    <property type="entry name" value="Nucleolar protein 6"/>
    <property type="match status" value="1"/>
</dbReference>
<dbReference type="InterPro" id="IPR035082">
    <property type="entry name" value="Nrap_D1"/>
</dbReference>
<evidence type="ECO:0000259" key="11">
    <source>
        <dbReference type="Pfam" id="PF17406"/>
    </source>
</evidence>
<protein>
    <recommendedName>
        <fullName evidence="5">U3 small nucleolar RNA-associated protein 22</fullName>
    </recommendedName>
</protein>
<dbReference type="Gene3D" id="1.10.1410.10">
    <property type="match status" value="2"/>
</dbReference>
<keyword evidence="5" id="KW-0698">rRNA processing</keyword>
<evidence type="ECO:0000256" key="3">
    <source>
        <dbReference type="ARBA" id="ARBA00022884"/>
    </source>
</evidence>
<evidence type="ECO:0000256" key="1">
    <source>
        <dbReference type="ARBA" id="ARBA00004604"/>
    </source>
</evidence>
<dbReference type="InterPro" id="IPR035370">
    <property type="entry name" value="Nrap_D5"/>
</dbReference>
<comment type="caution">
    <text evidence="13">The sequence shown here is derived from an EMBL/GenBank/DDBJ whole genome shotgun (WGS) entry which is preliminary data.</text>
</comment>
<evidence type="ECO:0000259" key="10">
    <source>
        <dbReference type="Pfam" id="PF17405"/>
    </source>
</evidence>
<dbReference type="InterPro" id="IPR035371">
    <property type="entry name" value="Nrap_D6"/>
</dbReference>
<dbReference type="Pfam" id="PF17406">
    <property type="entry name" value="Nrap_D5"/>
    <property type="match status" value="1"/>
</dbReference>
<dbReference type="EMBL" id="MCGO01000052">
    <property type="protein sequence ID" value="ORY37100.1"/>
    <property type="molecule type" value="Genomic_DNA"/>
</dbReference>
<feature type="domain" description="Nrap protein" evidence="10">
    <location>
        <begin position="678"/>
        <end position="868"/>
    </location>
</feature>
<dbReference type="InterPro" id="IPR035368">
    <property type="entry name" value="Nrap_D3"/>
</dbReference>
<evidence type="ECO:0000256" key="4">
    <source>
        <dbReference type="ARBA" id="ARBA00023242"/>
    </source>
</evidence>
<feature type="domain" description="Nrap protein" evidence="8">
    <location>
        <begin position="332"/>
        <end position="481"/>
    </location>
</feature>
<feature type="compositionally biased region" description="Acidic residues" evidence="6">
    <location>
        <begin position="7"/>
        <end position="39"/>
    </location>
</feature>
<dbReference type="Proteomes" id="UP000193642">
    <property type="component" value="Unassembled WGS sequence"/>
</dbReference>
<evidence type="ECO:0000313" key="14">
    <source>
        <dbReference type="Proteomes" id="UP000193642"/>
    </source>
</evidence>
<evidence type="ECO:0000256" key="6">
    <source>
        <dbReference type="SAM" id="MobiDB-lite"/>
    </source>
</evidence>
<dbReference type="GO" id="GO:0032545">
    <property type="term" value="C:CURI complex"/>
    <property type="evidence" value="ECO:0007669"/>
    <property type="project" value="TreeGrafter"/>
</dbReference>
<dbReference type="GO" id="GO:0006409">
    <property type="term" value="P:tRNA export from nucleus"/>
    <property type="evidence" value="ECO:0007669"/>
    <property type="project" value="TreeGrafter"/>
</dbReference>
<feature type="region of interest" description="Disordered" evidence="6">
    <location>
        <begin position="1"/>
        <end position="65"/>
    </location>
</feature>
<sequence>MKHGRDEDEQDDESPEFDNYDDIEEDVEDSEEEEEDNNEQEPQQKKAKTSSTTSSNQKFHLPSNDEIQKLKETTDLFQSNLFRLQIDELIKEVALDYNKTGNIDKALHALKAVLDSCKDIKELDFKQATLLLKKQGVAIPFHQKPDPNAINYKFAFKTPEKVFIAGSYLVKTVAKSKNGFNVDVAVQMPSSLFQEKDHVNNRYFYKRSYYLAVIAAALRKNPQFSNISFELLNKDPRRPVIVISSDPSQDKSTGYGHLGGPGGVKIRILPVIAPDLFAVHKLAPGRNNNRPAETPADAVLPPTPRYNSSLLMDTTLIAHLNALHKQAASTAAFKDAVILGKVWLNQRGLGDSGFTGFLWSMIILYLMGNGNKNNKSTNVFLRETFSSYQIVKLTIDFLANHNFAEEPLFMTPDGFPIAHPDFTAKSFSSQFDMVIVDATGRVNLAAFVNASTLNHLQFEARSSLNLFKELGSDRFDALFLKNLTEPIGYYDLILRVDKIPASFAAYKKASTQLDFPSKRQFFAHFVTRLLKLAIKSRTHLIRVSDVSPPSSNHWKITESFPEDDDTSAVYIGLVLNPETAFELVEQGPASGEDGKLVENFRRIWGTRSSLRRFNDGSIVESVVWDETDGTPEGKVLITGQMARYLICRHVSVSEVDVSFWGSQFVELLKEFGGDEKLVDVEKRTGTFSEAVEAFNAFSKAIKGLDGIPLDVTNVVACDAGLRYASVFVPQPSFAGTETVRLTPILKDQLEVLIDFESSNKWPDTIPAVQNMKLAFYIKLAELIAANMPGALATVTKPDNLDMTTGYLNVRMPSGYSFRARLRTGVEITLANKALKMAAGTGDYGIHQAAATRFHNVDRVYRAVGSHSHRFQNVHYRFTQLSTTVRLVKRWLAAHWLAPHFSDEAIEILVTKVFVEFAPYPSPPACAFTGFIRVLELLWKWDFEGEPLVVEFEKGEITTEKRTQINTLFRAQKEVKKKVIMCLATVDDVTGTFWTQNGPSLIVLKRVKQLAKASFKLLKDAITAGDDAEVAVSLLKSCLMHPNFVQKIFVTPTNGYDYLIELDVSKLSKYHHNIAYDDSLLPKSKAKFKNLAAFDKNPLQRFLEEFNPVQNYIHDLQHAFGDTMSFFYDVNGGSQIGVLLNKKLVVPLQPFKVNLQYSFKFVPEEEDKKKAMVVPDYAAIGAEIERLGLGLVTSVSSSFNE</sequence>
<keyword evidence="3 5" id="KW-0694">RNA-binding</keyword>
<keyword evidence="14" id="KW-1185">Reference proteome</keyword>
<proteinExistence type="inferred from homology"/>
<feature type="compositionally biased region" description="Low complexity" evidence="6">
    <location>
        <begin position="49"/>
        <end position="58"/>
    </location>
</feature>
<dbReference type="STRING" id="329046.A0A1Y2BQT7"/>
<evidence type="ECO:0000256" key="2">
    <source>
        <dbReference type="ARBA" id="ARBA00006674"/>
    </source>
</evidence>
<dbReference type="Pfam" id="PF17403">
    <property type="entry name" value="Nrap_D2"/>
    <property type="match status" value="1"/>
</dbReference>
<feature type="domain" description="Nrap protein" evidence="7">
    <location>
        <begin position="182"/>
        <end position="327"/>
    </location>
</feature>
<dbReference type="GO" id="GO:0003723">
    <property type="term" value="F:RNA binding"/>
    <property type="evidence" value="ECO:0007669"/>
    <property type="project" value="UniProtKB-KW"/>
</dbReference>
<comment type="subcellular location">
    <subcellularLocation>
        <location evidence="1 5">Nucleus</location>
        <location evidence="1 5">Nucleolus</location>
    </subcellularLocation>
</comment>
<evidence type="ECO:0000259" key="8">
    <source>
        <dbReference type="Pfam" id="PF17403"/>
    </source>
</evidence>
<dbReference type="AlphaFoldDB" id="A0A1Y2BQT7"/>
<dbReference type="GO" id="GO:0006364">
    <property type="term" value="P:rRNA processing"/>
    <property type="evidence" value="ECO:0007669"/>
    <property type="project" value="UniProtKB-KW"/>
</dbReference>
<comment type="similarity">
    <text evidence="2 5">Belongs to the NRAP family.</text>
</comment>
<dbReference type="Pfam" id="PF03813">
    <property type="entry name" value="Nrap"/>
    <property type="match status" value="1"/>
</dbReference>
<dbReference type="Gene3D" id="3.30.70.3030">
    <property type="match status" value="1"/>
</dbReference>
<evidence type="ECO:0000259" key="9">
    <source>
        <dbReference type="Pfam" id="PF17404"/>
    </source>
</evidence>
<dbReference type="PANTHER" id="PTHR17972:SF0">
    <property type="entry name" value="NUCLEOLAR PROTEIN 6"/>
    <property type="match status" value="1"/>
</dbReference>
<dbReference type="InterPro" id="IPR035367">
    <property type="entry name" value="Nrap_D2"/>
</dbReference>
<feature type="domain" description="Nrap protein" evidence="11">
    <location>
        <begin position="877"/>
        <end position="1024"/>
    </location>
</feature>